<protein>
    <submittedName>
        <fullName evidence="3">Uncharacterized protein</fullName>
    </submittedName>
</protein>
<feature type="compositionally biased region" description="Polar residues" evidence="1">
    <location>
        <begin position="87"/>
        <end position="102"/>
    </location>
</feature>
<accession>A0A814W0H2</accession>
<feature type="compositionally biased region" description="Polar residues" evidence="1">
    <location>
        <begin position="50"/>
        <end position="68"/>
    </location>
</feature>
<proteinExistence type="predicted"/>
<organism evidence="3 6">
    <name type="scientific">Didymodactylos carnosus</name>
    <dbReference type="NCBI Taxonomy" id="1234261"/>
    <lineage>
        <taxon>Eukaryota</taxon>
        <taxon>Metazoa</taxon>
        <taxon>Spiralia</taxon>
        <taxon>Gnathifera</taxon>
        <taxon>Rotifera</taxon>
        <taxon>Eurotatoria</taxon>
        <taxon>Bdelloidea</taxon>
        <taxon>Philodinida</taxon>
        <taxon>Philodinidae</taxon>
        <taxon>Didymodactylos</taxon>
    </lineage>
</organism>
<feature type="region of interest" description="Disordered" evidence="1">
    <location>
        <begin position="85"/>
        <end position="126"/>
    </location>
</feature>
<dbReference type="EMBL" id="CAJNOQ010008485">
    <property type="protein sequence ID" value="CAF1198437.1"/>
    <property type="molecule type" value="Genomic_DNA"/>
</dbReference>
<evidence type="ECO:0000313" key="4">
    <source>
        <dbReference type="EMBL" id="CAF3769053.1"/>
    </source>
</evidence>
<dbReference type="Proteomes" id="UP000682733">
    <property type="component" value="Unassembled WGS sequence"/>
</dbReference>
<evidence type="ECO:0000313" key="2">
    <source>
        <dbReference type="EMBL" id="CAF0999540.1"/>
    </source>
</evidence>
<dbReference type="EMBL" id="CAJOBC010008486">
    <property type="protein sequence ID" value="CAF3963055.1"/>
    <property type="molecule type" value="Genomic_DNA"/>
</dbReference>
<evidence type="ECO:0000313" key="6">
    <source>
        <dbReference type="Proteomes" id="UP000663829"/>
    </source>
</evidence>
<gene>
    <name evidence="3" type="ORF">GPM918_LOCUS23591</name>
    <name evidence="2" type="ORF">OVA965_LOCUS14487</name>
    <name evidence="5" type="ORF">SRO942_LOCUS23590</name>
    <name evidence="4" type="ORF">TMI583_LOCUS14493</name>
</gene>
<feature type="region of interest" description="Disordered" evidence="1">
    <location>
        <begin position="47"/>
        <end position="68"/>
    </location>
</feature>
<dbReference type="EMBL" id="CAJNOK010006293">
    <property type="protein sequence ID" value="CAF0999540.1"/>
    <property type="molecule type" value="Genomic_DNA"/>
</dbReference>
<dbReference type="Proteomes" id="UP000677228">
    <property type="component" value="Unassembled WGS sequence"/>
</dbReference>
<dbReference type="EMBL" id="CAJOBA010006302">
    <property type="protein sequence ID" value="CAF3769053.1"/>
    <property type="molecule type" value="Genomic_DNA"/>
</dbReference>
<comment type="caution">
    <text evidence="3">The sequence shown here is derived from an EMBL/GenBank/DDBJ whole genome shotgun (WGS) entry which is preliminary data.</text>
</comment>
<sequence length="126" mass="14523">INMNRQNIPYNAAKETHDDGFKNQKIEKKYNTHSETSTQAFAKAKHVNGIPNSQEPYETQTRIPDRNNQGMFCTQYEFRNDYGTHISIRSDNPTEYENSAGNQKGHYNAGVKDGTLGQHHSYDRRN</sequence>
<dbReference type="Proteomes" id="UP000681722">
    <property type="component" value="Unassembled WGS sequence"/>
</dbReference>
<dbReference type="Proteomes" id="UP000663829">
    <property type="component" value="Unassembled WGS sequence"/>
</dbReference>
<evidence type="ECO:0000313" key="5">
    <source>
        <dbReference type="EMBL" id="CAF3963055.1"/>
    </source>
</evidence>
<evidence type="ECO:0000256" key="1">
    <source>
        <dbReference type="SAM" id="MobiDB-lite"/>
    </source>
</evidence>
<keyword evidence="6" id="KW-1185">Reference proteome</keyword>
<reference evidence="3" key="1">
    <citation type="submission" date="2021-02" db="EMBL/GenBank/DDBJ databases">
        <authorList>
            <person name="Nowell W R."/>
        </authorList>
    </citation>
    <scope>NUCLEOTIDE SEQUENCE</scope>
</reference>
<feature type="non-terminal residue" evidence="3">
    <location>
        <position position="1"/>
    </location>
</feature>
<name>A0A814W0H2_9BILA</name>
<dbReference type="OrthoDB" id="10055038at2759"/>
<dbReference type="AlphaFoldDB" id="A0A814W0H2"/>
<evidence type="ECO:0000313" key="3">
    <source>
        <dbReference type="EMBL" id="CAF1198437.1"/>
    </source>
</evidence>